<dbReference type="EMBL" id="DTHB01000042">
    <property type="protein sequence ID" value="HGB14577.1"/>
    <property type="molecule type" value="Genomic_DNA"/>
</dbReference>
<dbReference type="Pfam" id="PF00381">
    <property type="entry name" value="PTS-HPr"/>
    <property type="match status" value="1"/>
</dbReference>
<dbReference type="InterPro" id="IPR000032">
    <property type="entry name" value="HPr-like"/>
</dbReference>
<comment type="subcellular location">
    <subcellularLocation>
        <location evidence="1">Cytoplasm</location>
    </subcellularLocation>
</comment>
<dbReference type="PROSITE" id="PS00369">
    <property type="entry name" value="PTS_HPR_HIS"/>
    <property type="match status" value="1"/>
</dbReference>
<keyword evidence="4" id="KW-0598">Phosphotransferase system</keyword>
<evidence type="ECO:0000259" key="5">
    <source>
        <dbReference type="PROSITE" id="PS51350"/>
    </source>
</evidence>
<dbReference type="InterPro" id="IPR035895">
    <property type="entry name" value="HPr-like_sf"/>
</dbReference>
<comment type="similarity">
    <text evidence="2">Belongs to the HPr family.</text>
</comment>
<evidence type="ECO:0000313" key="6">
    <source>
        <dbReference type="EMBL" id="HGB14577.1"/>
    </source>
</evidence>
<dbReference type="GO" id="GO:0005737">
    <property type="term" value="C:cytoplasm"/>
    <property type="evidence" value="ECO:0007669"/>
    <property type="project" value="UniProtKB-SubCell"/>
</dbReference>
<protein>
    <submittedName>
        <fullName evidence="6">HPr family phosphocarrier protein</fullName>
    </submittedName>
</protein>
<dbReference type="GO" id="GO:0009401">
    <property type="term" value="P:phosphoenolpyruvate-dependent sugar phosphotransferase system"/>
    <property type="evidence" value="ECO:0007669"/>
    <property type="project" value="UniProtKB-KW"/>
</dbReference>
<keyword evidence="3" id="KW-0963">Cytoplasm</keyword>
<dbReference type="PROSITE" id="PS51350">
    <property type="entry name" value="PTS_HPR_DOM"/>
    <property type="match status" value="1"/>
</dbReference>
<dbReference type="PRINTS" id="PR00107">
    <property type="entry name" value="PHOSPHOCPHPR"/>
</dbReference>
<dbReference type="Gene3D" id="3.30.1340.10">
    <property type="entry name" value="HPr-like"/>
    <property type="match status" value="1"/>
</dbReference>
<evidence type="ECO:0000256" key="4">
    <source>
        <dbReference type="ARBA" id="ARBA00022683"/>
    </source>
</evidence>
<proteinExistence type="inferred from homology"/>
<dbReference type="InterPro" id="IPR050399">
    <property type="entry name" value="HPr"/>
</dbReference>
<comment type="caution">
    <text evidence="6">The sequence shown here is derived from an EMBL/GenBank/DDBJ whole genome shotgun (WGS) entry which is preliminary data.</text>
</comment>
<reference evidence="6" key="1">
    <citation type="journal article" date="2020" name="mSystems">
        <title>Genome- and Community-Level Interaction Insights into Carbon Utilization and Element Cycling Functions of Hydrothermarchaeota in Hydrothermal Sediment.</title>
        <authorList>
            <person name="Zhou Z."/>
            <person name="Liu Y."/>
            <person name="Xu W."/>
            <person name="Pan J."/>
            <person name="Luo Z.H."/>
            <person name="Li M."/>
        </authorList>
    </citation>
    <scope>NUCLEOTIDE SEQUENCE [LARGE SCALE GENOMIC DNA]</scope>
    <source>
        <strain evidence="6">SpSt-776</strain>
    </source>
</reference>
<feature type="domain" description="HPr" evidence="5">
    <location>
        <begin position="11"/>
        <end position="100"/>
    </location>
</feature>
<dbReference type="SUPFAM" id="SSF55594">
    <property type="entry name" value="HPr-like"/>
    <property type="match status" value="1"/>
</dbReference>
<dbReference type="PANTHER" id="PTHR33705">
    <property type="entry name" value="PHOSPHOCARRIER PROTEIN HPR"/>
    <property type="match status" value="1"/>
</dbReference>
<organism evidence="6">
    <name type="scientific">Desulfobacca acetoxidans</name>
    <dbReference type="NCBI Taxonomy" id="60893"/>
    <lineage>
        <taxon>Bacteria</taxon>
        <taxon>Pseudomonadati</taxon>
        <taxon>Thermodesulfobacteriota</taxon>
        <taxon>Desulfobaccia</taxon>
        <taxon>Desulfobaccales</taxon>
        <taxon>Desulfobaccaceae</taxon>
        <taxon>Desulfobacca</taxon>
    </lineage>
</organism>
<evidence type="ECO:0000256" key="3">
    <source>
        <dbReference type="ARBA" id="ARBA00022490"/>
    </source>
</evidence>
<dbReference type="CDD" id="cd00367">
    <property type="entry name" value="PTS-HPr_like"/>
    <property type="match status" value="1"/>
</dbReference>
<dbReference type="PANTHER" id="PTHR33705:SF2">
    <property type="entry name" value="PHOSPHOCARRIER PROTEIN NPR"/>
    <property type="match status" value="1"/>
</dbReference>
<gene>
    <name evidence="6" type="ORF">ENV62_05005</name>
</gene>
<sequence>MQGKRQRDPGVYEVEWEVWVENRLGVHARPAAQIMHLASQFDATVILEKDGFQANARELLSLLALDSPQGTRLVIRASGPEAREAAQALAHLFARKFGEP</sequence>
<name>A0A7C3WT26_9BACT</name>
<evidence type="ECO:0000256" key="1">
    <source>
        <dbReference type="ARBA" id="ARBA00004496"/>
    </source>
</evidence>
<accession>A0A7C3WT26</accession>
<dbReference type="AlphaFoldDB" id="A0A7C3WT26"/>
<dbReference type="NCBIfam" id="TIGR01003">
    <property type="entry name" value="PTS_HPr_family"/>
    <property type="match status" value="1"/>
</dbReference>
<dbReference type="InterPro" id="IPR001020">
    <property type="entry name" value="PTS_HPr_His_P_site"/>
</dbReference>
<evidence type="ECO:0000256" key="2">
    <source>
        <dbReference type="ARBA" id="ARBA00010736"/>
    </source>
</evidence>